<feature type="transmembrane region" description="Helical" evidence="1">
    <location>
        <begin position="251"/>
        <end position="270"/>
    </location>
</feature>
<keyword evidence="4" id="KW-1185">Reference proteome</keyword>
<evidence type="ECO:0000313" key="3">
    <source>
        <dbReference type="EMBL" id="GIL99429.1"/>
    </source>
</evidence>
<dbReference type="Proteomes" id="UP000722791">
    <property type="component" value="Unassembled WGS sequence"/>
</dbReference>
<dbReference type="OrthoDB" id="544871at2759"/>
<name>A0A8J4FI23_9CHLO</name>
<comment type="caution">
    <text evidence="2">The sequence shown here is derived from an EMBL/GenBank/DDBJ whole genome shotgun (WGS) entry which is preliminary data.</text>
</comment>
<keyword evidence="1" id="KW-1133">Transmembrane helix</keyword>
<gene>
    <name evidence="2" type="ORF">Vretifemale_3189</name>
    <name evidence="3" type="ORF">Vretimale_4594</name>
</gene>
<evidence type="ECO:0000313" key="2">
    <source>
        <dbReference type="EMBL" id="GIL72945.1"/>
    </source>
</evidence>
<accession>A0A8J4FI23</accession>
<reference evidence="2" key="1">
    <citation type="journal article" date="2021" name="Proc. Natl. Acad. Sci. U.S.A.">
        <title>Three genomes in the algal genus Volvox reveal the fate of a haploid sex-determining region after a transition to homothallism.</title>
        <authorList>
            <person name="Yamamoto K."/>
            <person name="Hamaji T."/>
            <person name="Kawai-Toyooka H."/>
            <person name="Matsuzaki R."/>
            <person name="Takahashi F."/>
            <person name="Nishimura Y."/>
            <person name="Kawachi M."/>
            <person name="Noguchi H."/>
            <person name="Minakuchi Y."/>
            <person name="Umen J.G."/>
            <person name="Toyoda A."/>
            <person name="Nozaki H."/>
        </authorList>
    </citation>
    <scope>NUCLEOTIDE SEQUENCE</scope>
    <source>
        <strain evidence="3">NIES-3785</strain>
        <strain evidence="2">NIES-3786</strain>
    </source>
</reference>
<dbReference type="EMBL" id="BNCQ01000006">
    <property type="protein sequence ID" value="GIL99429.1"/>
    <property type="molecule type" value="Genomic_DNA"/>
</dbReference>
<protein>
    <submittedName>
        <fullName evidence="2">Uncharacterized protein</fullName>
    </submittedName>
</protein>
<dbReference type="EMBL" id="BNCP01000004">
    <property type="protein sequence ID" value="GIL72945.1"/>
    <property type="molecule type" value="Genomic_DNA"/>
</dbReference>
<proteinExistence type="predicted"/>
<keyword evidence="1" id="KW-0472">Membrane</keyword>
<evidence type="ECO:0000256" key="1">
    <source>
        <dbReference type="SAM" id="Phobius"/>
    </source>
</evidence>
<organism evidence="2 4">
    <name type="scientific">Volvox reticuliferus</name>
    <dbReference type="NCBI Taxonomy" id="1737510"/>
    <lineage>
        <taxon>Eukaryota</taxon>
        <taxon>Viridiplantae</taxon>
        <taxon>Chlorophyta</taxon>
        <taxon>core chlorophytes</taxon>
        <taxon>Chlorophyceae</taxon>
        <taxon>CS clade</taxon>
        <taxon>Chlamydomonadales</taxon>
        <taxon>Volvocaceae</taxon>
        <taxon>Volvox</taxon>
    </lineage>
</organism>
<dbReference type="Proteomes" id="UP000747110">
    <property type="component" value="Unassembled WGS sequence"/>
</dbReference>
<sequence length="282" mass="29931">MEANVCCQYSAAECSGRAQMTYPCRRRIASRTFVSLSGEAAWTRQIHIRASRVSLLALIGGQRQGRARKAPHLAALSDTTILPGGAGGSISAPRSTVEPRQTHATAAAEAVAPAIAIVPSVRATADSDEGNAAGGAAYSLLPSAYSSFEDLDALEPSGSELDSDEPDMCTLVADPSGDVQVVCESDPTHPLSLAEAAVYSPPLPPTLLQDIEAKLEGDLITIAVTIIFAVGFISLEFGVNDLIEHYFGDSLLSDVVCVWVGLAVVFWVKLSKARLMRFDRWR</sequence>
<evidence type="ECO:0000313" key="4">
    <source>
        <dbReference type="Proteomes" id="UP000747110"/>
    </source>
</evidence>
<dbReference type="AlphaFoldDB" id="A0A8J4FI23"/>
<keyword evidence="1" id="KW-0812">Transmembrane</keyword>
<feature type="transmembrane region" description="Helical" evidence="1">
    <location>
        <begin position="219"/>
        <end position="239"/>
    </location>
</feature>